<evidence type="ECO:0000256" key="1">
    <source>
        <dbReference type="SAM" id="MobiDB-lite"/>
    </source>
</evidence>
<evidence type="ECO:0000313" key="3">
    <source>
        <dbReference type="EMBL" id="EAY17407.1"/>
    </source>
</evidence>
<dbReference type="KEGG" id="tva:4775424"/>
<dbReference type="RefSeq" id="XP_001330776.1">
    <property type="nucleotide sequence ID" value="XM_001330740.1"/>
</dbReference>
<dbReference type="InterPro" id="IPR037213">
    <property type="entry name" value="Run_dom_sf"/>
</dbReference>
<feature type="domain" description="RUN" evidence="2">
    <location>
        <begin position="698"/>
        <end position="809"/>
    </location>
</feature>
<reference evidence="3" key="2">
    <citation type="journal article" date="2007" name="Science">
        <title>Draft genome sequence of the sexually transmitted pathogen Trichomonas vaginalis.</title>
        <authorList>
            <person name="Carlton J.M."/>
            <person name="Hirt R.P."/>
            <person name="Silva J.C."/>
            <person name="Delcher A.L."/>
            <person name="Schatz M."/>
            <person name="Zhao Q."/>
            <person name="Wortman J.R."/>
            <person name="Bidwell S.L."/>
            <person name="Alsmark U.C.M."/>
            <person name="Besteiro S."/>
            <person name="Sicheritz-Ponten T."/>
            <person name="Noel C.J."/>
            <person name="Dacks J.B."/>
            <person name="Foster P.G."/>
            <person name="Simillion C."/>
            <person name="Van de Peer Y."/>
            <person name="Miranda-Saavedra D."/>
            <person name="Barton G.J."/>
            <person name="Westrop G.D."/>
            <person name="Mueller S."/>
            <person name="Dessi D."/>
            <person name="Fiori P.L."/>
            <person name="Ren Q."/>
            <person name="Paulsen I."/>
            <person name="Zhang H."/>
            <person name="Bastida-Corcuera F.D."/>
            <person name="Simoes-Barbosa A."/>
            <person name="Brown M.T."/>
            <person name="Hayes R.D."/>
            <person name="Mukherjee M."/>
            <person name="Okumura C.Y."/>
            <person name="Schneider R."/>
            <person name="Smith A.J."/>
            <person name="Vanacova S."/>
            <person name="Villalvazo M."/>
            <person name="Haas B.J."/>
            <person name="Pertea M."/>
            <person name="Feldblyum T.V."/>
            <person name="Utterback T.R."/>
            <person name="Shu C.L."/>
            <person name="Osoegawa K."/>
            <person name="de Jong P.J."/>
            <person name="Hrdy I."/>
            <person name="Horvathova L."/>
            <person name="Zubacova Z."/>
            <person name="Dolezal P."/>
            <person name="Malik S.B."/>
            <person name="Logsdon J.M. Jr."/>
            <person name="Henze K."/>
            <person name="Gupta A."/>
            <person name="Wang C.C."/>
            <person name="Dunne R.L."/>
            <person name="Upcroft J.A."/>
            <person name="Upcroft P."/>
            <person name="White O."/>
            <person name="Salzberg S.L."/>
            <person name="Tang P."/>
            <person name="Chiu C.-H."/>
            <person name="Lee Y.-S."/>
            <person name="Embley T.M."/>
            <person name="Coombs G.H."/>
            <person name="Mottram J.C."/>
            <person name="Tachezy J."/>
            <person name="Fraser-Liggett C.M."/>
            <person name="Johnson P.J."/>
        </authorList>
    </citation>
    <scope>NUCLEOTIDE SEQUENCE [LARGE SCALE GENOMIC DNA]</scope>
    <source>
        <strain evidence="3">G3</strain>
    </source>
</reference>
<dbReference type="InParanoid" id="A2DQF0"/>
<dbReference type="EMBL" id="DS113231">
    <property type="protein sequence ID" value="EAY17407.1"/>
    <property type="molecule type" value="Genomic_DNA"/>
</dbReference>
<organism evidence="3 4">
    <name type="scientific">Trichomonas vaginalis (strain ATCC PRA-98 / G3)</name>
    <dbReference type="NCBI Taxonomy" id="412133"/>
    <lineage>
        <taxon>Eukaryota</taxon>
        <taxon>Metamonada</taxon>
        <taxon>Parabasalia</taxon>
        <taxon>Trichomonadida</taxon>
        <taxon>Trichomonadidae</taxon>
        <taxon>Trichomonas</taxon>
    </lineage>
</organism>
<gene>
    <name evidence="3" type="ORF">TVAG_320020</name>
</gene>
<dbReference type="Gene3D" id="1.20.58.900">
    <property type="match status" value="1"/>
</dbReference>
<dbReference type="InterPro" id="IPR004012">
    <property type="entry name" value="Run_dom"/>
</dbReference>
<sequence>MTIQAIGPFLFFYQNNDLKDMVHIVFVPTSTNGLNKKSKGAEITIDSLGKVFMPISIVFQSFEDMKAFQAYFNKLFAETIQFYEKLTMYSFQLSEQIEEIFGPKEIKPVMAILQIVSKSHHFQALRLDISELKPFTEKLTNLTLVYPESKHIGKTTPAHSFVITDLNHMKTPHTYLCKSIPDMMKWVLAIYITANAPESSLIPPAQRLENMLNQNAPAQPAVVKSVPKITVQTTQTQTKKPVPQETPKSQEPPKQPEPAKPAVAPPKPPEEVPKPAEPEKPKSEVQENKSEQKTEKTEPTQQEQPKTEETPQPAPQPAPPKPIFQITIETQPPPPPKKEQPTPIKKPLIITVKEAVSPTKSSVKLRKLKKEGEQNKQEENADNEQKVNLPPEVIAANYQSKPLDVQLNGYLETYSKIKKKSQLQLRINTIDKSLLPNSFKYDEKFIETELEKICENFDKIEPNYDLSIPMDTVNPDQLVESTLTKLSGNPTINLSSIFDWNKFGIQYDIYFSEASPKCPITTQLSICSQNFYASGNQIQSDTPDAFRFVFLVASIFLNGLIEDSLVEPIKELALQTPELTSLVPKLFNISDVIKQATTMAAILINDKDIGSVLRSILRIDNWSEQYYKKTAMMRNETSLEEALMLIDSIVNSQSFIINPEANIMSDIPACDKTRFIDTPIFSYLDFDEYKTNPSKMAESILTNGILQKKNFLQQYYAQDPFDCISEVVEKLQDNEITNSFISTVKKIQGTSVLDAMKTSKVLDAIKTTKLSTFIDEGVKTMQMYKWLCILVANHSIISNWYEEEAILYDFFRAKFVISQIYQFEKGD</sequence>
<dbReference type="Proteomes" id="UP000001542">
    <property type="component" value="Unassembled WGS sequence"/>
</dbReference>
<feature type="region of interest" description="Disordered" evidence="1">
    <location>
        <begin position="219"/>
        <end position="388"/>
    </location>
</feature>
<dbReference type="AlphaFoldDB" id="A2DQF0"/>
<evidence type="ECO:0000313" key="4">
    <source>
        <dbReference type="Proteomes" id="UP000001542"/>
    </source>
</evidence>
<feature type="compositionally biased region" description="Pro residues" evidence="1">
    <location>
        <begin position="312"/>
        <end position="322"/>
    </location>
</feature>
<feature type="compositionally biased region" description="Pro residues" evidence="1">
    <location>
        <begin position="253"/>
        <end position="267"/>
    </location>
</feature>
<feature type="compositionally biased region" description="Low complexity" evidence="1">
    <location>
        <begin position="226"/>
        <end position="249"/>
    </location>
</feature>
<protein>
    <submittedName>
        <fullName evidence="3">Surface protein, putative</fullName>
    </submittedName>
</protein>
<evidence type="ECO:0000259" key="2">
    <source>
        <dbReference type="Pfam" id="PF02759"/>
    </source>
</evidence>
<accession>A2DQF0</accession>
<dbReference type="VEuPathDB" id="TrichDB:TVAG_320020"/>
<keyword evidence="4" id="KW-1185">Reference proteome</keyword>
<name>A2DQF0_TRIV3</name>
<proteinExistence type="predicted"/>
<feature type="compositionally biased region" description="Basic and acidic residues" evidence="1">
    <location>
        <begin position="370"/>
        <end position="385"/>
    </location>
</feature>
<feature type="compositionally biased region" description="Basic and acidic residues" evidence="1">
    <location>
        <begin position="268"/>
        <end position="298"/>
    </location>
</feature>
<reference evidence="3" key="1">
    <citation type="submission" date="2006-10" db="EMBL/GenBank/DDBJ databases">
        <authorList>
            <person name="Amadeo P."/>
            <person name="Zhao Q."/>
            <person name="Wortman J."/>
            <person name="Fraser-Liggett C."/>
            <person name="Carlton J."/>
        </authorList>
    </citation>
    <scope>NUCLEOTIDE SEQUENCE</scope>
    <source>
        <strain evidence="3">G3</strain>
    </source>
</reference>
<dbReference type="OrthoDB" id="10685796at2759"/>
<dbReference type="VEuPathDB" id="TrichDB:TVAGG3_1009880"/>
<dbReference type="Pfam" id="PF02759">
    <property type="entry name" value="RUN"/>
    <property type="match status" value="1"/>
</dbReference>